<gene>
    <name evidence="2" type="ORF">VDGE_04949</name>
</gene>
<feature type="region of interest" description="Disordered" evidence="1">
    <location>
        <begin position="920"/>
        <end position="2008"/>
    </location>
</feature>
<feature type="compositionally biased region" description="Polar residues" evidence="1">
    <location>
        <begin position="1476"/>
        <end position="1488"/>
    </location>
</feature>
<feature type="compositionally biased region" description="Polar residues" evidence="1">
    <location>
        <begin position="1072"/>
        <end position="1089"/>
    </location>
</feature>
<feature type="compositionally biased region" description="Basic and acidic residues" evidence="1">
    <location>
        <begin position="1831"/>
        <end position="1842"/>
    </location>
</feature>
<feature type="compositionally biased region" description="Basic and acidic residues" evidence="1">
    <location>
        <begin position="464"/>
        <end position="476"/>
    </location>
</feature>
<feature type="compositionally biased region" description="Polar residues" evidence="1">
    <location>
        <begin position="1404"/>
        <end position="1416"/>
    </location>
</feature>
<feature type="compositionally biased region" description="Polar residues" evidence="1">
    <location>
        <begin position="712"/>
        <end position="722"/>
    </location>
</feature>
<feature type="region of interest" description="Disordered" evidence="1">
    <location>
        <begin position="1"/>
        <end position="756"/>
    </location>
</feature>
<feature type="compositionally biased region" description="Low complexity" evidence="1">
    <location>
        <begin position="1672"/>
        <end position="1684"/>
    </location>
</feature>
<feature type="compositionally biased region" description="Polar residues" evidence="1">
    <location>
        <begin position="822"/>
        <end position="831"/>
    </location>
</feature>
<feature type="compositionally biased region" description="Polar residues" evidence="1">
    <location>
        <begin position="243"/>
        <end position="268"/>
    </location>
</feature>
<feature type="compositionally biased region" description="Polar residues" evidence="1">
    <location>
        <begin position="922"/>
        <end position="931"/>
    </location>
</feature>
<feature type="compositionally biased region" description="Acidic residues" evidence="1">
    <location>
        <begin position="47"/>
        <end position="60"/>
    </location>
</feature>
<evidence type="ECO:0000256" key="1">
    <source>
        <dbReference type="SAM" id="MobiDB-lite"/>
    </source>
</evidence>
<feature type="compositionally biased region" description="Polar residues" evidence="1">
    <location>
        <begin position="975"/>
        <end position="984"/>
    </location>
</feature>
<evidence type="ECO:0000313" key="2">
    <source>
        <dbReference type="EMBL" id="RXG44806.1"/>
    </source>
</evidence>
<feature type="compositionally biased region" description="Basic and acidic residues" evidence="1">
    <location>
        <begin position="609"/>
        <end position="619"/>
    </location>
</feature>
<feature type="compositionally biased region" description="Polar residues" evidence="1">
    <location>
        <begin position="279"/>
        <end position="294"/>
    </location>
</feature>
<name>A0A444RUJ0_VERDA</name>
<proteinExistence type="predicted"/>
<comment type="caution">
    <text evidence="2">The sequence shown here is derived from an EMBL/GenBank/DDBJ whole genome shotgun (WGS) entry which is preliminary data.</text>
</comment>
<feature type="compositionally biased region" description="Low complexity" evidence="1">
    <location>
        <begin position="1714"/>
        <end position="1729"/>
    </location>
</feature>
<feature type="compositionally biased region" description="Low complexity" evidence="1">
    <location>
        <begin position="1525"/>
        <end position="1543"/>
    </location>
</feature>
<feature type="compositionally biased region" description="Basic and acidic residues" evidence="1">
    <location>
        <begin position="804"/>
        <end position="821"/>
    </location>
</feature>
<protein>
    <submittedName>
        <fullName evidence="2">Uncharacterized protein</fullName>
    </submittedName>
</protein>
<feature type="compositionally biased region" description="Polar residues" evidence="1">
    <location>
        <begin position="1989"/>
        <end position="2000"/>
    </location>
</feature>
<feature type="compositionally biased region" description="Low complexity" evidence="1">
    <location>
        <begin position="1006"/>
        <end position="1020"/>
    </location>
</feature>
<accession>A0A444RUJ0</accession>
<feature type="compositionally biased region" description="Basic and acidic residues" evidence="1">
    <location>
        <begin position="582"/>
        <end position="592"/>
    </location>
</feature>
<feature type="compositionally biased region" description="Polar residues" evidence="1">
    <location>
        <begin position="14"/>
        <end position="23"/>
    </location>
</feature>
<feature type="compositionally biased region" description="Polar residues" evidence="1">
    <location>
        <begin position="1313"/>
        <end position="1330"/>
    </location>
</feature>
<feature type="compositionally biased region" description="Polar residues" evidence="1">
    <location>
        <begin position="595"/>
        <end position="606"/>
    </location>
</feature>
<dbReference type="Proteomes" id="UP000288725">
    <property type="component" value="Chromosome 3"/>
</dbReference>
<feature type="compositionally biased region" description="Low complexity" evidence="1">
    <location>
        <begin position="947"/>
        <end position="959"/>
    </location>
</feature>
<feature type="compositionally biased region" description="Polar residues" evidence="1">
    <location>
        <begin position="1695"/>
        <end position="1707"/>
    </location>
</feature>
<feature type="compositionally biased region" description="Polar residues" evidence="1">
    <location>
        <begin position="1166"/>
        <end position="1184"/>
    </location>
</feature>
<feature type="compositionally biased region" description="Polar residues" evidence="1">
    <location>
        <begin position="430"/>
        <end position="440"/>
    </location>
</feature>
<sequence length="2008" mass="214676">MDGSYQNPYHRANSPMSPETPTSAPYRANVNRTKTRKWVEAKTQNYDGDDWGADDFDEQPEPVPVPPLRPIGSRQTSLSSQTWNQPPPMPQVGHRYASGPQPSLHIQTQPVQVSSQLSQSQAEQQQPRETTAAPEIKSPAGPEPSSSVYSQGTGPVVSPQSAGSRAITAPVTVPEPSGFPPRKSSISQGEPQAAQQQTILPSSVFRRSEEDTIAANPQSSHAAGKDVEESVASQPGRSIAHNEGTTPAHTSLGSSTSPAGTSQDTVQGGRSDDGFDRTPSPSKLDQGQTQQASVLGSAPAPVEQPQPTERFSTAVIAEPQAILPSRQYQASSPTSTVEQASRNAARAQEEPRRFSTSPQLPDLARMSMFGDDFFAKPPLTSNAPPVPTLPEESEPSPQLPLASQTLPAMDRSTTPPRTDTTTILSTDQTESPTQPTQDTSPKPGGVTAEAAPTSNVTESPTGEIESREPSRPERAQQKRPSFPGGWVTETATPSAETEPAVNPIESAPTERSNMPAVSDDGGGSPAAFEPVPLKGLRSTSGPGSVTASDDHVQRTASPIASLSLSPAPEGWSPTLAALQTRPVDDPPEKFAAPERQSTLSTINSPSPIKESDKLREEIIRTLSPDDADPAPAPAIPATDGTMLSSPRDVSEVPPLSPRSPRREPVHVPAAVPEVNLLPRRFSWEAGNEDQPQSAEQGSAVASAPQFAVDVSSGPSSQHSQLLAPSIGNPEEPTNDDDKPPSSAADELPSRLADKSQVGILDNTALVSHQVSQVSTLPLEKQDSAGPEPPSPISAASDKPPPFKGEPEPKTRRLSLADEKRLQVSTSDQTSPLPSPGGHPAFAERTVAVGPEAEGSPTQHHVPAQSTQSAQKLLSFREILDLPSPADRIAKYNETRAQFASTDSGLNNWIVSLQSQHAEHGAASSSYHTSITAAPPGSASAQRSPTNAPSASQQPYYQQYLNASSPNATPGAPGRPSTSNMGTGASHSPSSDFKHSSGQVGAKGKELLLGAAKAGKGLLSKGKNKLRGGDKNEESSSSSSPPPPQAKARNDRRASWGLSLGPRSSGLKGDADPQSNSPQPRRLSTVSSSAPKIPQPLRLSPLDTFPNSTGVLWATSQPRPRTPPDGVNAQGDSQPELVSPVSDTHSLRKAQHDDNTNDEYDAADSVQIPQPISKTQPSWDPTNATPLFEENDFDLDHSQPSSIPNGRSVAPADDRDDDWVVVEPQAPGEPYRMMPSGASKKPASGPTTTQRATSSEVPRNNATHTQQASPETSPQRNSSFVGLPPIRRSSTFGINYARRAKERFSLDEDEMDNFSRTSTLDANAGPSTLSSQQQQQQQHNSAVAQQNGDLPTGTGTQTRDSQQVLAGDTLGTSSLGRPASYASSEVDVGDDPEKPPVAEPAPYQNRRTAPMQHQNMRAQPGVLGQNIPGGNPVQHLPPQGPWKLEESHLSEPLLPASRSRHAPDTSQAYFGFDKETGATNPVPIQQRSAVQMPPRQKFSETPPSSARRYPELFSRAVGQQQPPPQQQLQQQQAQQQQQQQQQSQKHLDQAMSRTSQDLPPQVYQQQPPSREDVILQHSNTSEFQVPGVGPPPEDHRGRERRGSGIFKEIGGRFRTASRERKGSVIESSGLEQQPGVDARGDEVSESSFDTQELRDRKKKRRSSFFMSLRGSKPASSGGPPGASGDDTADSSDVAEQPQTHAQLQQQFAHQRKRSFFGSTPGSGLGPPTLSRTSTSSNVHETEGSMHSHQSPKKRLSTLTGKFFHRSSGQVEEPPKPMTAQSTAPSLQSRLSGLPNTQPGVPSPLADHRRERSDTTTSRPATDHEPQYQNQGDAHDVKHGDRGRRASAGNFLAGLLGNRSSSKPRGAHPQPERLSQDQPQQFQFQRQPQPQAGQVGHQPSPQPAFQPGMGDAQHVNRLSPPPFRTQGPPVHPIADVASPEQRGQSSFPGPQKAPDNTRVSVQQVNSDTDEAGVRNSHSRSDSTRKRKHMASLSSSFMGQQIISHKARHLR</sequence>
<feature type="compositionally biased region" description="Polar residues" evidence="1">
    <location>
        <begin position="1955"/>
        <end position="1964"/>
    </location>
</feature>
<feature type="compositionally biased region" description="Low complexity" evidence="1">
    <location>
        <begin position="1874"/>
        <end position="1889"/>
    </location>
</feature>
<feature type="compositionally biased region" description="Polar residues" evidence="1">
    <location>
        <begin position="1777"/>
        <end position="1798"/>
    </location>
</feature>
<feature type="compositionally biased region" description="Polar residues" evidence="1">
    <location>
        <begin position="73"/>
        <end position="84"/>
    </location>
</feature>
<feature type="compositionally biased region" description="Low complexity" evidence="1">
    <location>
        <begin position="411"/>
        <end position="429"/>
    </location>
</feature>
<feature type="compositionally biased region" description="Polar residues" evidence="1">
    <location>
        <begin position="1104"/>
        <end position="1118"/>
    </location>
</feature>
<feature type="compositionally biased region" description="Polar residues" evidence="1">
    <location>
        <begin position="326"/>
        <end position="342"/>
    </location>
</feature>
<feature type="compositionally biased region" description="Polar residues" evidence="1">
    <location>
        <begin position="1550"/>
        <end position="1567"/>
    </location>
</feature>
<feature type="compositionally biased region" description="Polar residues" evidence="1">
    <location>
        <begin position="1244"/>
        <end position="1279"/>
    </location>
</feature>
<evidence type="ECO:0000313" key="3">
    <source>
        <dbReference type="Proteomes" id="UP000288725"/>
    </source>
</evidence>
<reference evidence="2 3" key="1">
    <citation type="submission" date="2018-12" db="EMBL/GenBank/DDBJ databases">
        <title>Genome of Verticillium dahliae isolate Getta Getta.</title>
        <authorList>
            <person name="Gardiner D.M."/>
        </authorList>
    </citation>
    <scope>NUCLEOTIDE SEQUENCE [LARGE SCALE GENOMIC DNA]</scope>
    <source>
        <strain evidence="2 3">Getta Getta</strain>
    </source>
</reference>
<feature type="compositionally biased region" description="Polar residues" evidence="1">
    <location>
        <begin position="537"/>
        <end position="547"/>
    </location>
</feature>
<organism evidence="2 3">
    <name type="scientific">Verticillium dahliae</name>
    <name type="common">Verticillium wilt</name>
    <dbReference type="NCBI Taxonomy" id="27337"/>
    <lineage>
        <taxon>Eukaryota</taxon>
        <taxon>Fungi</taxon>
        <taxon>Dikarya</taxon>
        <taxon>Ascomycota</taxon>
        <taxon>Pezizomycotina</taxon>
        <taxon>Sordariomycetes</taxon>
        <taxon>Hypocreomycetidae</taxon>
        <taxon>Glomerellales</taxon>
        <taxon>Plectosphaerellaceae</taxon>
        <taxon>Verticillium</taxon>
    </lineage>
</organism>
<feature type="compositionally biased region" description="Low complexity" evidence="1">
    <location>
        <begin position="107"/>
        <end position="125"/>
    </location>
</feature>
<feature type="region of interest" description="Disordered" evidence="1">
    <location>
        <begin position="770"/>
        <end position="869"/>
    </location>
</feature>
<feature type="compositionally biased region" description="Polar residues" evidence="1">
    <location>
        <begin position="855"/>
        <end position="869"/>
    </location>
</feature>
<feature type="compositionally biased region" description="Low complexity" evidence="1">
    <location>
        <begin position="556"/>
        <end position="568"/>
    </location>
</feature>
<feature type="compositionally biased region" description="Polar residues" evidence="1">
    <location>
        <begin position="144"/>
        <end position="163"/>
    </location>
</feature>
<feature type="compositionally biased region" description="Low complexity" evidence="1">
    <location>
        <begin position="488"/>
        <end position="500"/>
    </location>
</feature>
<feature type="compositionally biased region" description="Polar residues" evidence="1">
    <location>
        <begin position="1338"/>
        <end position="1374"/>
    </location>
</feature>
<feature type="compositionally biased region" description="Polar residues" evidence="1">
    <location>
        <begin position="184"/>
        <end position="201"/>
    </location>
</feature>
<feature type="compositionally biased region" description="Basic and acidic residues" evidence="1">
    <location>
        <begin position="1591"/>
        <end position="1601"/>
    </location>
</feature>
<dbReference type="EMBL" id="RSDZ01000075">
    <property type="protein sequence ID" value="RXG44806.1"/>
    <property type="molecule type" value="Genomic_DNA"/>
</dbReference>